<evidence type="ECO:0000256" key="1">
    <source>
        <dbReference type="SAM" id="MobiDB-lite"/>
    </source>
</evidence>
<dbReference type="AlphaFoldDB" id="A0A7W7WSD3"/>
<feature type="compositionally biased region" description="Polar residues" evidence="1">
    <location>
        <begin position="198"/>
        <end position="207"/>
    </location>
</feature>
<dbReference type="EMBL" id="JACHJW010000001">
    <property type="protein sequence ID" value="MBB4962131.1"/>
    <property type="molecule type" value="Genomic_DNA"/>
</dbReference>
<protein>
    <submittedName>
        <fullName evidence="3">Putative transposase YbfD/YdcC</fullName>
    </submittedName>
</protein>
<comment type="caution">
    <text evidence="3">The sequence shown here is derived from an EMBL/GenBank/DDBJ whole genome shotgun (WGS) entry which is preliminary data.</text>
</comment>
<gene>
    <name evidence="3" type="ORF">FHR38_005864</name>
</gene>
<dbReference type="PANTHER" id="PTHR30298">
    <property type="entry name" value="H REPEAT-ASSOCIATED PREDICTED TRANSPOSASE"/>
    <property type="match status" value="1"/>
</dbReference>
<dbReference type="GO" id="GO:0006313">
    <property type="term" value="P:DNA transposition"/>
    <property type="evidence" value="ECO:0007669"/>
    <property type="project" value="InterPro"/>
</dbReference>
<dbReference type="RefSeq" id="WP_184538128.1">
    <property type="nucleotide sequence ID" value="NZ_JACHJW010000001.1"/>
</dbReference>
<dbReference type="GO" id="GO:0004803">
    <property type="term" value="F:transposase activity"/>
    <property type="evidence" value="ECO:0007669"/>
    <property type="project" value="InterPro"/>
</dbReference>
<accession>A0A7W7WSD3</accession>
<evidence type="ECO:0000313" key="4">
    <source>
        <dbReference type="Proteomes" id="UP000578819"/>
    </source>
</evidence>
<feature type="region of interest" description="Disordered" evidence="1">
    <location>
        <begin position="198"/>
        <end position="218"/>
    </location>
</feature>
<dbReference type="InterPro" id="IPR047647">
    <property type="entry name" value="ISAs1_transpos"/>
</dbReference>
<organism evidence="3 4">
    <name type="scientific">Micromonospora polyrhachis</name>
    <dbReference type="NCBI Taxonomy" id="1282883"/>
    <lineage>
        <taxon>Bacteria</taxon>
        <taxon>Bacillati</taxon>
        <taxon>Actinomycetota</taxon>
        <taxon>Actinomycetes</taxon>
        <taxon>Micromonosporales</taxon>
        <taxon>Micromonosporaceae</taxon>
        <taxon>Micromonospora</taxon>
    </lineage>
</organism>
<dbReference type="PANTHER" id="PTHR30298:SF0">
    <property type="entry name" value="PROTEIN YBFL-RELATED"/>
    <property type="match status" value="1"/>
</dbReference>
<dbReference type="InterPro" id="IPR051698">
    <property type="entry name" value="Transposase_11-like"/>
</dbReference>
<dbReference type="Proteomes" id="UP000578819">
    <property type="component" value="Unassembled WGS sequence"/>
</dbReference>
<dbReference type="GO" id="GO:0003677">
    <property type="term" value="F:DNA binding"/>
    <property type="evidence" value="ECO:0007669"/>
    <property type="project" value="InterPro"/>
</dbReference>
<dbReference type="InterPro" id="IPR002559">
    <property type="entry name" value="Transposase_11"/>
</dbReference>
<name>A0A7W7WSD3_9ACTN</name>
<evidence type="ECO:0000259" key="2">
    <source>
        <dbReference type="Pfam" id="PF01609"/>
    </source>
</evidence>
<sequence length="230" mass="25217">MPGDLLETLDLDGRTVTADALHTVKATAELIHARSGHFLFPVKENRRALFDALNTLPLPSAPVAASRIDTSHGRITRRTIQVLPAPPGLPFPHVNQVWLIERYVTDAAGRHLSAAAQLGVASHTPEQATPAQIAAFNQRHWAIESLHWIRYTCYREDASRVRTRNGPRVLASIRNLAINALRLAGRCDITEATRWASRNMTDPSPSSDSHHGLETPVPVQVTAHIVAARG</sequence>
<dbReference type="Pfam" id="PF01609">
    <property type="entry name" value="DDE_Tnp_1"/>
    <property type="match status" value="1"/>
</dbReference>
<proteinExistence type="predicted"/>
<dbReference type="NCBIfam" id="NF033564">
    <property type="entry name" value="transpos_ISAs1"/>
    <property type="match status" value="1"/>
</dbReference>
<keyword evidence="4" id="KW-1185">Reference proteome</keyword>
<evidence type="ECO:0000313" key="3">
    <source>
        <dbReference type="EMBL" id="MBB4962131.1"/>
    </source>
</evidence>
<reference evidence="3 4" key="1">
    <citation type="submission" date="2020-08" db="EMBL/GenBank/DDBJ databases">
        <title>Sequencing the genomes of 1000 actinobacteria strains.</title>
        <authorList>
            <person name="Klenk H.-P."/>
        </authorList>
    </citation>
    <scope>NUCLEOTIDE SEQUENCE [LARGE SCALE GENOMIC DNA]</scope>
    <source>
        <strain evidence="3 4">DSM 45886</strain>
    </source>
</reference>
<feature type="domain" description="Transposase IS4-like" evidence="2">
    <location>
        <begin position="4"/>
        <end position="179"/>
    </location>
</feature>